<feature type="region of interest" description="Disordered" evidence="1">
    <location>
        <begin position="408"/>
        <end position="513"/>
    </location>
</feature>
<gene>
    <name evidence="2" type="ORF">D9758_003407</name>
</gene>
<feature type="compositionally biased region" description="Low complexity" evidence="1">
    <location>
        <begin position="193"/>
        <end position="205"/>
    </location>
</feature>
<proteinExistence type="predicted"/>
<sequence length="513" mass="56636">MESKRWYRLIKELEEFGAQTVCVFDGKERSTAKAREIIRRRQAQRLAAARGLIEDERLKRLTQLHDVLGQLSQLSPAERLQLSNHLQREIVQQSIPTYPDFSDPFWSQHISSVSFSNDDIDTPDFHRVDYRSLYHEAAEREAHAWEEEAFYQDLDSHSYSKSLSVPNNPSTYDYDSIPNNADIEVSHEHEHVSIASTSQSQSQSHSRTEYTEDLSISSEDFPVSDTTTLPPPSSTSQSQASPSKTETEADTPDSPDSVPAPGLPTHDVDVDRTSYAQSQTTTQTQPLVTETEIGTEADTSSSSSLINRLASTLSSLYLDYRRSISKMSSIPLSSQTQPDPSSNSTSHGSGASGVTRRAGARVGVVASGSEQEQEQVKAEYDMSRKQHKLTLEEGEVWDRITGFRAAASYSETKPSPTNLDALDLPEPTSVPGPTPRDVSPTSYFQTTTQPSVNETETEADTLDSPDSVPVPGLPTHDVDVDRTSYSQSQTTTQTQPPVPILVSVSEPRLTPQA</sequence>
<feature type="compositionally biased region" description="Low complexity" evidence="1">
    <location>
        <begin position="341"/>
        <end position="356"/>
    </location>
</feature>
<name>A0A8H5GV02_9AGAR</name>
<protein>
    <recommendedName>
        <fullName evidence="4">XPG N-terminal domain-containing protein</fullName>
    </recommendedName>
</protein>
<feature type="compositionally biased region" description="Polar residues" evidence="1">
    <location>
        <begin position="157"/>
        <end position="179"/>
    </location>
</feature>
<keyword evidence="3" id="KW-1185">Reference proteome</keyword>
<dbReference type="EMBL" id="JAACJM010000007">
    <property type="protein sequence ID" value="KAF5371718.1"/>
    <property type="molecule type" value="Genomic_DNA"/>
</dbReference>
<evidence type="ECO:0000313" key="2">
    <source>
        <dbReference type="EMBL" id="KAF5371718.1"/>
    </source>
</evidence>
<feature type="compositionally biased region" description="Polar residues" evidence="1">
    <location>
        <begin position="439"/>
        <end position="454"/>
    </location>
</feature>
<feature type="compositionally biased region" description="Low complexity" evidence="1">
    <location>
        <begin position="483"/>
        <end position="495"/>
    </location>
</feature>
<reference evidence="2 3" key="1">
    <citation type="journal article" date="2020" name="ISME J.">
        <title>Uncovering the hidden diversity of litter-decomposition mechanisms in mushroom-forming fungi.</title>
        <authorList>
            <person name="Floudas D."/>
            <person name="Bentzer J."/>
            <person name="Ahren D."/>
            <person name="Johansson T."/>
            <person name="Persson P."/>
            <person name="Tunlid A."/>
        </authorList>
    </citation>
    <scope>NUCLEOTIDE SEQUENCE [LARGE SCALE GENOMIC DNA]</scope>
    <source>
        <strain evidence="2 3">CBS 291.85</strain>
    </source>
</reference>
<evidence type="ECO:0000256" key="1">
    <source>
        <dbReference type="SAM" id="MobiDB-lite"/>
    </source>
</evidence>
<accession>A0A8H5GV02</accession>
<evidence type="ECO:0008006" key="4">
    <source>
        <dbReference type="Google" id="ProtNLM"/>
    </source>
</evidence>
<dbReference type="Proteomes" id="UP000559256">
    <property type="component" value="Unassembled WGS sequence"/>
</dbReference>
<feature type="compositionally biased region" description="Polar residues" evidence="1">
    <location>
        <begin position="409"/>
        <end position="418"/>
    </location>
</feature>
<evidence type="ECO:0000313" key="3">
    <source>
        <dbReference type="Proteomes" id="UP000559256"/>
    </source>
</evidence>
<organism evidence="2 3">
    <name type="scientific">Tetrapyrgos nigripes</name>
    <dbReference type="NCBI Taxonomy" id="182062"/>
    <lineage>
        <taxon>Eukaryota</taxon>
        <taxon>Fungi</taxon>
        <taxon>Dikarya</taxon>
        <taxon>Basidiomycota</taxon>
        <taxon>Agaricomycotina</taxon>
        <taxon>Agaricomycetes</taxon>
        <taxon>Agaricomycetidae</taxon>
        <taxon>Agaricales</taxon>
        <taxon>Marasmiineae</taxon>
        <taxon>Marasmiaceae</taxon>
        <taxon>Tetrapyrgos</taxon>
    </lineage>
</organism>
<feature type="region of interest" description="Disordered" evidence="1">
    <location>
        <begin position="157"/>
        <end position="305"/>
    </location>
</feature>
<comment type="caution">
    <text evidence="2">The sequence shown here is derived from an EMBL/GenBank/DDBJ whole genome shotgun (WGS) entry which is preliminary data.</text>
</comment>
<feature type="region of interest" description="Disordered" evidence="1">
    <location>
        <begin position="329"/>
        <end position="356"/>
    </location>
</feature>
<feature type="compositionally biased region" description="Low complexity" evidence="1">
    <location>
        <begin position="223"/>
        <end position="244"/>
    </location>
</feature>
<dbReference type="AlphaFoldDB" id="A0A8H5GV02"/>